<dbReference type="Pfam" id="PF14424">
    <property type="entry name" value="Toxin-deaminase"/>
    <property type="match status" value="1"/>
</dbReference>
<evidence type="ECO:0000313" key="1">
    <source>
        <dbReference type="EMBL" id="TPG73537.1"/>
    </source>
</evidence>
<dbReference type="RefSeq" id="WP_140684562.1">
    <property type="nucleotide sequence ID" value="NZ_RCZA01000032.1"/>
</dbReference>
<sequence length="36" mass="4245">MNLISEKSVCPSCTDVIRQFRDRYPKIQLNVFTVEN</sequence>
<protein>
    <submittedName>
        <fullName evidence="1">Uncharacterized protein</fullName>
    </submittedName>
</protein>
<dbReference type="AlphaFoldDB" id="A0A502HFL4"/>
<dbReference type="EMBL" id="RCZA01000032">
    <property type="protein sequence ID" value="TPG73537.1"/>
    <property type="molecule type" value="Genomic_DNA"/>
</dbReference>
<gene>
    <name evidence="1" type="ORF">EAH74_32885</name>
</gene>
<dbReference type="InterPro" id="IPR032721">
    <property type="entry name" value="Toxin-deaminase"/>
</dbReference>
<proteinExistence type="predicted"/>
<accession>A0A502HFL4</accession>
<organism evidence="1 2">
    <name type="scientific">Pseudomonas mandelii</name>
    <dbReference type="NCBI Taxonomy" id="75612"/>
    <lineage>
        <taxon>Bacteria</taxon>
        <taxon>Pseudomonadati</taxon>
        <taxon>Pseudomonadota</taxon>
        <taxon>Gammaproteobacteria</taxon>
        <taxon>Pseudomonadales</taxon>
        <taxon>Pseudomonadaceae</taxon>
        <taxon>Pseudomonas</taxon>
    </lineage>
</organism>
<reference evidence="1 2" key="1">
    <citation type="journal article" date="2019" name="Environ. Microbiol.">
        <title>Species interactions and distinct microbial communities in high Arctic permafrost affected cryosols are associated with the CH4 and CO2 gas fluxes.</title>
        <authorList>
            <person name="Altshuler I."/>
            <person name="Hamel J."/>
            <person name="Turney S."/>
            <person name="Magnuson E."/>
            <person name="Levesque R."/>
            <person name="Greer C."/>
            <person name="Whyte L.G."/>
        </authorList>
    </citation>
    <scope>NUCLEOTIDE SEQUENCE [LARGE SCALE GENOMIC DNA]</scope>
    <source>
        <strain evidence="1 2">OWC5</strain>
    </source>
</reference>
<dbReference type="Proteomes" id="UP000320914">
    <property type="component" value="Unassembled WGS sequence"/>
</dbReference>
<comment type="caution">
    <text evidence="1">The sequence shown here is derived from an EMBL/GenBank/DDBJ whole genome shotgun (WGS) entry which is preliminary data.</text>
</comment>
<evidence type="ECO:0000313" key="2">
    <source>
        <dbReference type="Proteomes" id="UP000320914"/>
    </source>
</evidence>
<name>A0A502HFL4_9PSED</name>